<feature type="compositionally biased region" description="Low complexity" evidence="1">
    <location>
        <begin position="95"/>
        <end position="109"/>
    </location>
</feature>
<sequence length="175" mass="17201">MEDEPVPTPEPGPSPTPPEAAPADLVVVHVVGQVITPGLVTLPAGARVADAVDAAGGPSADADLGALNLARAVVDGEQLRIPAPGEEVVEPQLPAPGGATGTPAGAPAGHAGGLVDLNTADEAALQTLPGIGPALAGRIVAWRQENGGFASVDELDEVSGIGPAVLAKLRDLVRV</sequence>
<dbReference type="Pfam" id="PF10531">
    <property type="entry name" value="SLBB"/>
    <property type="match status" value="1"/>
</dbReference>
<protein>
    <submittedName>
        <fullName evidence="3">ComEA family DNA-binding protein</fullName>
    </submittedName>
</protein>
<dbReference type="InterPro" id="IPR003583">
    <property type="entry name" value="Hlx-hairpin-Hlx_DNA-bd_motif"/>
</dbReference>
<reference evidence="3 4" key="1">
    <citation type="submission" date="2018-06" db="EMBL/GenBank/DDBJ databases">
        <title>Whole genome sequencing of a novel hydrocarbon degrading bacterial strain, PW21 isolated from oil contaminated produced water sample.</title>
        <authorList>
            <person name="Nagkirti P."/>
            <person name="Shaikh A."/>
            <person name="Gowdaman V."/>
            <person name="Engineer A.E."/>
            <person name="Dagar S."/>
            <person name="Dhakephalkar P.K."/>
        </authorList>
    </citation>
    <scope>NUCLEOTIDE SEQUENCE [LARGE SCALE GENOMIC DNA]</scope>
    <source>
        <strain evidence="3 4">PW21</strain>
    </source>
</reference>
<dbReference type="InterPro" id="IPR051675">
    <property type="entry name" value="Endo/Exo/Phosphatase_dom_1"/>
</dbReference>
<dbReference type="InterPro" id="IPR019554">
    <property type="entry name" value="Soluble_ligand-bd"/>
</dbReference>
<dbReference type="SUPFAM" id="SSF47781">
    <property type="entry name" value="RuvA domain 2-like"/>
    <property type="match status" value="1"/>
</dbReference>
<dbReference type="AlphaFoldDB" id="A0A2W5WQR8"/>
<dbReference type="PANTHER" id="PTHR21180:SF32">
    <property type="entry name" value="ENDONUCLEASE_EXONUCLEASE_PHOSPHATASE FAMILY DOMAIN-CONTAINING PROTEIN 1"/>
    <property type="match status" value="1"/>
</dbReference>
<evidence type="ECO:0000256" key="1">
    <source>
        <dbReference type="SAM" id="MobiDB-lite"/>
    </source>
</evidence>
<feature type="region of interest" description="Disordered" evidence="1">
    <location>
        <begin position="91"/>
        <end position="113"/>
    </location>
</feature>
<feature type="region of interest" description="Disordered" evidence="1">
    <location>
        <begin position="1"/>
        <end position="21"/>
    </location>
</feature>
<keyword evidence="3" id="KW-0238">DNA-binding</keyword>
<evidence type="ECO:0000313" key="3">
    <source>
        <dbReference type="EMBL" id="PZR53889.1"/>
    </source>
</evidence>
<proteinExistence type="predicted"/>
<evidence type="ECO:0000259" key="2">
    <source>
        <dbReference type="SMART" id="SM00278"/>
    </source>
</evidence>
<keyword evidence="4" id="KW-1185">Reference proteome</keyword>
<dbReference type="PANTHER" id="PTHR21180">
    <property type="entry name" value="ENDONUCLEASE/EXONUCLEASE/PHOSPHATASE FAMILY DOMAIN-CONTAINING PROTEIN 1"/>
    <property type="match status" value="1"/>
</dbReference>
<dbReference type="Pfam" id="PF12836">
    <property type="entry name" value="HHH_3"/>
    <property type="match status" value="1"/>
</dbReference>
<name>A0A2W5WQR8_9MICO</name>
<dbReference type="InterPro" id="IPR010994">
    <property type="entry name" value="RuvA_2-like"/>
</dbReference>
<dbReference type="Gene3D" id="3.10.560.10">
    <property type="entry name" value="Outer membrane lipoprotein wza domain like"/>
    <property type="match status" value="1"/>
</dbReference>
<feature type="domain" description="Helix-hairpin-helix DNA-binding motif class 1" evidence="2">
    <location>
        <begin position="123"/>
        <end position="142"/>
    </location>
</feature>
<dbReference type="EMBL" id="QKWH01000003">
    <property type="protein sequence ID" value="PZR53889.1"/>
    <property type="molecule type" value="Genomic_DNA"/>
</dbReference>
<feature type="compositionally biased region" description="Pro residues" evidence="1">
    <location>
        <begin position="1"/>
        <end position="20"/>
    </location>
</feature>
<feature type="domain" description="Helix-hairpin-helix DNA-binding motif class 1" evidence="2">
    <location>
        <begin position="153"/>
        <end position="172"/>
    </location>
</feature>
<dbReference type="Gene3D" id="1.10.150.320">
    <property type="entry name" value="Photosystem II 12 kDa extrinsic protein"/>
    <property type="match status" value="1"/>
</dbReference>
<dbReference type="GO" id="GO:0015628">
    <property type="term" value="P:protein secretion by the type II secretion system"/>
    <property type="evidence" value="ECO:0007669"/>
    <property type="project" value="TreeGrafter"/>
</dbReference>
<accession>A0A2W5WQR8</accession>
<dbReference type="GO" id="GO:0003677">
    <property type="term" value="F:DNA binding"/>
    <property type="evidence" value="ECO:0007669"/>
    <property type="project" value="UniProtKB-KW"/>
</dbReference>
<comment type="caution">
    <text evidence="3">The sequence shown here is derived from an EMBL/GenBank/DDBJ whole genome shotgun (WGS) entry which is preliminary data.</text>
</comment>
<dbReference type="GO" id="GO:0006281">
    <property type="term" value="P:DNA repair"/>
    <property type="evidence" value="ECO:0007669"/>
    <property type="project" value="InterPro"/>
</dbReference>
<organism evidence="3 4">
    <name type="scientific">Xylanimonas oleitrophica</name>
    <dbReference type="NCBI Taxonomy" id="2607479"/>
    <lineage>
        <taxon>Bacteria</taxon>
        <taxon>Bacillati</taxon>
        <taxon>Actinomycetota</taxon>
        <taxon>Actinomycetes</taxon>
        <taxon>Micrococcales</taxon>
        <taxon>Promicromonosporaceae</taxon>
        <taxon>Xylanimonas</taxon>
    </lineage>
</organism>
<dbReference type="Proteomes" id="UP000248783">
    <property type="component" value="Unassembled WGS sequence"/>
</dbReference>
<gene>
    <name evidence="3" type="ORF">DNL40_05805</name>
</gene>
<dbReference type="GO" id="GO:0015627">
    <property type="term" value="C:type II protein secretion system complex"/>
    <property type="evidence" value="ECO:0007669"/>
    <property type="project" value="TreeGrafter"/>
</dbReference>
<evidence type="ECO:0000313" key="4">
    <source>
        <dbReference type="Proteomes" id="UP000248783"/>
    </source>
</evidence>
<dbReference type="SMART" id="SM00278">
    <property type="entry name" value="HhH1"/>
    <property type="match status" value="2"/>
</dbReference>